<evidence type="ECO:0000313" key="19">
    <source>
        <dbReference type="Proteomes" id="UP000260680"/>
    </source>
</evidence>
<dbReference type="Pfam" id="PF00580">
    <property type="entry name" value="UvrD-helicase"/>
    <property type="match status" value="1"/>
</dbReference>
<feature type="domain" description="UvrD-like helicase C-terminal" evidence="17">
    <location>
        <begin position="303"/>
        <end position="601"/>
    </location>
</feature>
<keyword evidence="11" id="KW-0413">Isomerase</keyword>
<sequence length="962" mass="112572">MSFDYGEANKEQRFAIETTDGPLLIIAGPGTGKTYTLVKRVVYLITECSVNPEEIMIATFTEKAAKELITRITNELLNIGISININEMYIGTFHSICLRILKEHLEYTRIKKNYRMLDNFDQQYMVFQKINEFRKVEYFDTLFPNATGAWRQAGTIVKYVNNLSEELVNIEAMQMDSDESVVAIANIMDTYYFILEQDNLIDFASIQTETHRLLLNHPEILEEIREKIKYVMVDEYQDTNYIQELLVFLIAGENVNICVVGDDDQGLYRFRGATIRNILEFPGHFEEGICKQVKLVTNYRSEKQIIDFYNEWMKTTDGRAYDFLWKNFRFDKKIVPGKKNYSEKTAVLKCSGKEIPEDWYEQVLNFILNLKKKGILTDYNQIAFLCRSVKNDKVIDLIEYLEDHDIKVYSPRSEMFFKRKEIKEALGCLLLCFPEYISKLRDRDFKFDFRELYDYYGNECIKAAKELIQNNKDTIGKWITEKMKKHSNLSRDNADYAFTGLLYQLFQFEPFSEYLGIEMKTGVVDERPARNLSILTSILGKYEYLHRIDVFTESNIEQAVERFFNMYLRFLIDGGITEYEDDTEYAPSGCISFMTIHQSKGMEFPVVMVDSLNAAPRINSTAVIEDIENKYFHRSVFESREDIKYFDFWRLYYTAFSRAQNLLVLSCCEKNGRGATPSKYFEEFYNKLPDYEDVNLEDIILEKVKPVNIKDTFSFTSHIALFENCALQYKFFKELGFTQVRVGATLFGTLVHETIEDVHRAAMRKEESTIIPENIRDWFDTNYTTLSKSEHSYLGQAQIEAAYKQVMRYVERTKKDWSIIQDAEVEVSLVKSDYILMGKVDLIRGEGDTVEIVDFKSEKKPNVLIETEEMKRYRRQLEAYAHLIEEKTGKSVSKMHLYYTGEENGVPTISFDKSNTSIGATIQEFDKVVEKIQKKDFSGRAKDKNLCANCDMRHYCKRKEAK</sequence>
<evidence type="ECO:0000256" key="10">
    <source>
        <dbReference type="ARBA" id="ARBA00023204"/>
    </source>
</evidence>
<feature type="binding site" evidence="15">
    <location>
        <begin position="27"/>
        <end position="34"/>
    </location>
    <ligand>
        <name>ATP</name>
        <dbReference type="ChEBI" id="CHEBI:30616"/>
    </ligand>
</feature>
<dbReference type="PROSITE" id="PS51198">
    <property type="entry name" value="UVRD_HELICASE_ATP_BIND"/>
    <property type="match status" value="1"/>
</dbReference>
<evidence type="ECO:0000313" key="18">
    <source>
        <dbReference type="EMBL" id="RFZ78553.1"/>
    </source>
</evidence>
<evidence type="ECO:0000256" key="4">
    <source>
        <dbReference type="ARBA" id="ARBA00022763"/>
    </source>
</evidence>
<dbReference type="InterPro" id="IPR011604">
    <property type="entry name" value="PDDEXK-like_dom_sf"/>
</dbReference>
<comment type="catalytic activity">
    <reaction evidence="14">
        <text>ATP + H2O = ADP + phosphate + H(+)</text>
        <dbReference type="Rhea" id="RHEA:13065"/>
        <dbReference type="ChEBI" id="CHEBI:15377"/>
        <dbReference type="ChEBI" id="CHEBI:15378"/>
        <dbReference type="ChEBI" id="CHEBI:30616"/>
        <dbReference type="ChEBI" id="CHEBI:43474"/>
        <dbReference type="ChEBI" id="CHEBI:456216"/>
        <dbReference type="EC" id="5.6.2.4"/>
    </reaction>
</comment>
<dbReference type="RefSeq" id="WP_117417391.1">
    <property type="nucleotide sequence ID" value="NZ_QOHO01000034.1"/>
</dbReference>
<evidence type="ECO:0000256" key="7">
    <source>
        <dbReference type="ARBA" id="ARBA00022839"/>
    </source>
</evidence>
<dbReference type="Pfam" id="PF13361">
    <property type="entry name" value="UvrD_C"/>
    <property type="match status" value="1"/>
</dbReference>
<organism evidence="18 19">
    <name type="scientific">Lacrimispora amygdalina</name>
    <dbReference type="NCBI Taxonomy" id="253257"/>
    <lineage>
        <taxon>Bacteria</taxon>
        <taxon>Bacillati</taxon>
        <taxon>Bacillota</taxon>
        <taxon>Clostridia</taxon>
        <taxon>Lachnospirales</taxon>
        <taxon>Lachnospiraceae</taxon>
        <taxon>Lacrimispora</taxon>
    </lineage>
</organism>
<dbReference type="InterPro" id="IPR013986">
    <property type="entry name" value="DExx_box_DNA_helicase_dom_sf"/>
</dbReference>
<feature type="domain" description="UvrD-like helicase ATP-binding" evidence="16">
    <location>
        <begin position="6"/>
        <end position="302"/>
    </location>
</feature>
<evidence type="ECO:0000256" key="12">
    <source>
        <dbReference type="ARBA" id="ARBA00034617"/>
    </source>
</evidence>
<keyword evidence="8 15" id="KW-0067">ATP-binding</keyword>
<dbReference type="InterPro" id="IPR011335">
    <property type="entry name" value="Restrct_endonuc-II-like"/>
</dbReference>
<evidence type="ECO:0000256" key="6">
    <source>
        <dbReference type="ARBA" id="ARBA00022806"/>
    </source>
</evidence>
<dbReference type="GO" id="GO:0003677">
    <property type="term" value="F:DNA binding"/>
    <property type="evidence" value="ECO:0007669"/>
    <property type="project" value="UniProtKB-KW"/>
</dbReference>
<accession>A0A3E2NC55</accession>
<evidence type="ECO:0000256" key="15">
    <source>
        <dbReference type="PROSITE-ProRule" id="PRU00560"/>
    </source>
</evidence>
<dbReference type="AlphaFoldDB" id="A0A3E2NC55"/>
<dbReference type="GO" id="GO:0000725">
    <property type="term" value="P:recombinational repair"/>
    <property type="evidence" value="ECO:0007669"/>
    <property type="project" value="TreeGrafter"/>
</dbReference>
<evidence type="ECO:0000256" key="14">
    <source>
        <dbReference type="ARBA" id="ARBA00048988"/>
    </source>
</evidence>
<dbReference type="PANTHER" id="PTHR11070">
    <property type="entry name" value="UVRD / RECB / PCRA DNA HELICASE FAMILY MEMBER"/>
    <property type="match status" value="1"/>
</dbReference>
<keyword evidence="10" id="KW-0234">DNA repair</keyword>
<dbReference type="InterPro" id="IPR000212">
    <property type="entry name" value="DNA_helicase_UvrD/REP"/>
</dbReference>
<dbReference type="Gene3D" id="1.10.10.160">
    <property type="match status" value="1"/>
</dbReference>
<dbReference type="Pfam" id="PF12705">
    <property type="entry name" value="PDDEXK_1"/>
    <property type="match status" value="1"/>
</dbReference>
<name>A0A3E2NC55_9FIRM</name>
<dbReference type="Gene3D" id="3.40.50.300">
    <property type="entry name" value="P-loop containing nucleotide triphosphate hydrolases"/>
    <property type="match status" value="3"/>
</dbReference>
<dbReference type="GO" id="GO:0005524">
    <property type="term" value="F:ATP binding"/>
    <property type="evidence" value="ECO:0007669"/>
    <property type="project" value="UniProtKB-UniRule"/>
</dbReference>
<evidence type="ECO:0000259" key="16">
    <source>
        <dbReference type="PROSITE" id="PS51198"/>
    </source>
</evidence>
<dbReference type="CDD" id="cd17932">
    <property type="entry name" value="DEXQc_UvrD"/>
    <property type="match status" value="1"/>
</dbReference>
<comment type="catalytic activity">
    <reaction evidence="12">
        <text>Couples ATP hydrolysis with the unwinding of duplex DNA by translocating in the 3'-5' direction.</text>
        <dbReference type="EC" id="5.6.2.4"/>
    </reaction>
</comment>
<keyword evidence="4" id="KW-0227">DNA damage</keyword>
<evidence type="ECO:0000256" key="5">
    <source>
        <dbReference type="ARBA" id="ARBA00022801"/>
    </source>
</evidence>
<evidence type="ECO:0000256" key="9">
    <source>
        <dbReference type="ARBA" id="ARBA00023125"/>
    </source>
</evidence>
<dbReference type="EC" id="5.6.2.4" evidence="13"/>
<keyword evidence="9" id="KW-0238">DNA-binding</keyword>
<dbReference type="Proteomes" id="UP000260680">
    <property type="component" value="Unassembled WGS sequence"/>
</dbReference>
<dbReference type="EMBL" id="QOHO01000034">
    <property type="protein sequence ID" value="RFZ78553.1"/>
    <property type="molecule type" value="Genomic_DNA"/>
</dbReference>
<keyword evidence="3 15" id="KW-0547">Nucleotide-binding</keyword>
<dbReference type="InterPro" id="IPR038726">
    <property type="entry name" value="PDDEXK_AddAB-type"/>
</dbReference>
<evidence type="ECO:0000256" key="3">
    <source>
        <dbReference type="ARBA" id="ARBA00022741"/>
    </source>
</evidence>
<comment type="caution">
    <text evidence="18">The sequence shown here is derived from an EMBL/GenBank/DDBJ whole genome shotgun (WGS) entry which is preliminary data.</text>
</comment>
<dbReference type="GO" id="GO:0004527">
    <property type="term" value="F:exonuclease activity"/>
    <property type="evidence" value="ECO:0007669"/>
    <property type="project" value="UniProtKB-KW"/>
</dbReference>
<protein>
    <recommendedName>
        <fullName evidence="13">DNA 3'-5' helicase</fullName>
        <ecNumber evidence="13">5.6.2.4</ecNumber>
    </recommendedName>
</protein>
<dbReference type="InterPro" id="IPR027417">
    <property type="entry name" value="P-loop_NTPase"/>
</dbReference>
<dbReference type="GO" id="GO:0033202">
    <property type="term" value="C:DNA helicase complex"/>
    <property type="evidence" value="ECO:0007669"/>
    <property type="project" value="TreeGrafter"/>
</dbReference>
<dbReference type="InterPro" id="IPR014017">
    <property type="entry name" value="DNA_helicase_UvrD-like_C"/>
</dbReference>
<keyword evidence="7" id="KW-0269">Exonuclease</keyword>
<keyword evidence="5 15" id="KW-0378">Hydrolase</keyword>
<dbReference type="PROSITE" id="PS51217">
    <property type="entry name" value="UVRD_HELICASE_CTER"/>
    <property type="match status" value="1"/>
</dbReference>
<keyword evidence="6 15" id="KW-0347">Helicase</keyword>
<evidence type="ECO:0000256" key="1">
    <source>
        <dbReference type="ARBA" id="ARBA00009922"/>
    </source>
</evidence>
<evidence type="ECO:0000256" key="11">
    <source>
        <dbReference type="ARBA" id="ARBA00023235"/>
    </source>
</evidence>
<dbReference type="Gene3D" id="3.90.320.10">
    <property type="match status" value="1"/>
</dbReference>
<dbReference type="SUPFAM" id="SSF52540">
    <property type="entry name" value="P-loop containing nucleoside triphosphate hydrolases"/>
    <property type="match status" value="1"/>
</dbReference>
<dbReference type="GO" id="GO:0005829">
    <property type="term" value="C:cytosol"/>
    <property type="evidence" value="ECO:0007669"/>
    <property type="project" value="TreeGrafter"/>
</dbReference>
<dbReference type="SUPFAM" id="SSF52980">
    <property type="entry name" value="Restriction endonuclease-like"/>
    <property type="match status" value="1"/>
</dbReference>
<evidence type="ECO:0000256" key="13">
    <source>
        <dbReference type="ARBA" id="ARBA00034808"/>
    </source>
</evidence>
<keyword evidence="2" id="KW-0540">Nuclease</keyword>
<dbReference type="GO" id="GO:0043138">
    <property type="term" value="F:3'-5' DNA helicase activity"/>
    <property type="evidence" value="ECO:0007669"/>
    <property type="project" value="UniProtKB-EC"/>
</dbReference>
<evidence type="ECO:0000256" key="8">
    <source>
        <dbReference type="ARBA" id="ARBA00022840"/>
    </source>
</evidence>
<evidence type="ECO:0000256" key="2">
    <source>
        <dbReference type="ARBA" id="ARBA00022722"/>
    </source>
</evidence>
<comment type="similarity">
    <text evidence="1">Belongs to the helicase family. UvrD subfamily.</text>
</comment>
<proteinExistence type="inferred from homology"/>
<dbReference type="PANTHER" id="PTHR11070:SF2">
    <property type="entry name" value="ATP-DEPENDENT DNA HELICASE SRS2"/>
    <property type="match status" value="1"/>
</dbReference>
<dbReference type="InterPro" id="IPR014016">
    <property type="entry name" value="UvrD-like_ATP-bd"/>
</dbReference>
<gene>
    <name evidence="18" type="ORF">DS742_12825</name>
</gene>
<reference evidence="18 19" key="1">
    <citation type="submission" date="2018-07" db="EMBL/GenBank/DDBJ databases">
        <title>New species, Clostridium PI-S10-A1B.</title>
        <authorList>
            <person name="Krishna G."/>
            <person name="Summeta K."/>
            <person name="Shikha S."/>
            <person name="Prabhu P.B."/>
            <person name="Suresh K."/>
        </authorList>
    </citation>
    <scope>NUCLEOTIDE SEQUENCE [LARGE SCALE GENOMIC DNA]</scope>
    <source>
        <strain evidence="18 19">PI-S10-A1B</strain>
    </source>
</reference>
<dbReference type="OrthoDB" id="9810135at2"/>
<evidence type="ECO:0000259" key="17">
    <source>
        <dbReference type="PROSITE" id="PS51217"/>
    </source>
</evidence>